<dbReference type="InterPro" id="IPR036732">
    <property type="entry name" value="AFP_Neu5c_C_sf"/>
</dbReference>
<comment type="caution">
    <text evidence="2">The sequence shown here is derived from an EMBL/GenBank/DDBJ whole genome shotgun (WGS) entry which is preliminary data.</text>
</comment>
<reference evidence="3" key="1">
    <citation type="submission" date="2015-07" db="EMBL/GenBank/DDBJ databases">
        <authorList>
            <person name="Liu B."/>
            <person name="Wang J."/>
            <person name="Zhu Y."/>
            <person name="Liu G."/>
            <person name="Chen Q."/>
            <person name="Lan J."/>
            <person name="Che J."/>
            <person name="Ge C."/>
            <person name="Shi H."/>
            <person name="Pan Z."/>
            <person name="Liu X."/>
        </authorList>
    </citation>
    <scope>NUCLEOTIDE SEQUENCE [LARGE SCALE GENOMIC DNA]</scope>
    <source>
        <strain evidence="3">DSM 23493</strain>
    </source>
</reference>
<name>A0A0K9F3L4_9BACI</name>
<evidence type="ECO:0000259" key="1">
    <source>
        <dbReference type="PROSITE" id="PS50844"/>
    </source>
</evidence>
<dbReference type="InterPro" id="IPR057736">
    <property type="entry name" value="SAF_PseI/NeuA/NeuB"/>
</dbReference>
<proteinExistence type="predicted"/>
<dbReference type="EMBL" id="LFXJ01000010">
    <property type="protein sequence ID" value="KMY29184.1"/>
    <property type="molecule type" value="Genomic_DNA"/>
</dbReference>
<evidence type="ECO:0000313" key="2">
    <source>
        <dbReference type="EMBL" id="KMY29184.1"/>
    </source>
</evidence>
<dbReference type="NCBIfam" id="TIGR03569">
    <property type="entry name" value="NeuB_NnaB"/>
    <property type="match status" value="1"/>
</dbReference>
<evidence type="ECO:0000313" key="3">
    <source>
        <dbReference type="Proteomes" id="UP000037326"/>
    </source>
</evidence>
<dbReference type="Gene3D" id="3.90.1210.10">
    <property type="entry name" value="Antifreeze-like/N-acetylneuraminic acid synthase C-terminal domain"/>
    <property type="match status" value="1"/>
</dbReference>
<accession>A0A0K9F3L4</accession>
<dbReference type="InterPro" id="IPR051690">
    <property type="entry name" value="PseI-like"/>
</dbReference>
<dbReference type="PROSITE" id="PS50844">
    <property type="entry name" value="AFP_LIKE"/>
    <property type="match status" value="1"/>
</dbReference>
<dbReference type="OrthoDB" id="9814210at2"/>
<dbReference type="PANTHER" id="PTHR42966:SF1">
    <property type="entry name" value="SIALIC ACID SYNTHASE"/>
    <property type="match status" value="1"/>
</dbReference>
<dbReference type="SUPFAM" id="SSF51269">
    <property type="entry name" value="AFP III-like domain"/>
    <property type="match status" value="1"/>
</dbReference>
<dbReference type="Proteomes" id="UP000037326">
    <property type="component" value="Unassembled WGS sequence"/>
</dbReference>
<dbReference type="Pfam" id="PF03102">
    <property type="entry name" value="NeuB"/>
    <property type="match status" value="1"/>
</dbReference>
<feature type="domain" description="AFP-like" evidence="1">
    <location>
        <begin position="307"/>
        <end position="359"/>
    </location>
</feature>
<dbReference type="Gene3D" id="3.20.20.70">
    <property type="entry name" value="Aldolase class I"/>
    <property type="match status" value="1"/>
</dbReference>
<dbReference type="InterPro" id="IPR020007">
    <property type="entry name" value="NeuB/NeuA"/>
</dbReference>
<dbReference type="GO" id="GO:0047444">
    <property type="term" value="F:N-acylneuraminate-9-phosphate synthase activity"/>
    <property type="evidence" value="ECO:0007669"/>
    <property type="project" value="TreeGrafter"/>
</dbReference>
<dbReference type="Pfam" id="PF08666">
    <property type="entry name" value="SAF"/>
    <property type="match status" value="1"/>
</dbReference>
<dbReference type="PANTHER" id="PTHR42966">
    <property type="entry name" value="N-ACETYLNEURAMINATE SYNTHASE"/>
    <property type="match status" value="1"/>
</dbReference>
<dbReference type="InterPro" id="IPR006190">
    <property type="entry name" value="SAF_AFP_Neu5Ac"/>
</dbReference>
<dbReference type="AlphaFoldDB" id="A0A0K9F3L4"/>
<dbReference type="InterPro" id="IPR013132">
    <property type="entry name" value="PseI/NeuA/B-like_N"/>
</dbReference>
<dbReference type="CDD" id="cd11615">
    <property type="entry name" value="SAF_NeuB_like"/>
    <property type="match status" value="1"/>
</dbReference>
<dbReference type="InterPro" id="IPR013785">
    <property type="entry name" value="Aldolase_TIM"/>
</dbReference>
<protein>
    <recommendedName>
        <fullName evidence="1">AFP-like domain-containing protein</fullName>
    </recommendedName>
</protein>
<sequence length="359" mass="39797">MKNKTYIIAEAGVNHNGSLKMAKELVMVAKEAGADAVKFQTFKAENLVTKQAQQAAYQVENLKEATSQFAMLKKLELTYEEFIELQSFCQTEQIEFLSTPFDFESVDFLLDEIEIATAKIPSGELTNAPFIHYIATKQKPIILSTGMATVEEIHEALAFISYGLVKSKEPVTIERVYNFYATEEAKAALKKYVTLLHCTTQYPAPMDSINLKAMLEMKKVFQLPIGLSDHSEGINIPLAAVGMGATVIEKHFTLDKTLEGPDHVASLNPDELKSMIIGIREVEQALGDGIKSPTPIELQNRIPARKSLVAKNPIQAGEVFSVSNLTVKRPGDGIQPSKYWSFIGEIASKSYEEDELIDE</sequence>
<gene>
    <name evidence="2" type="ORF">ACZ11_18890</name>
</gene>
<dbReference type="PATRIC" id="fig|582475.4.peg.2843"/>
<organism evidence="2 3">
    <name type="scientific">Lysinibacillus xylanilyticus</name>
    <dbReference type="NCBI Taxonomy" id="582475"/>
    <lineage>
        <taxon>Bacteria</taxon>
        <taxon>Bacillati</taxon>
        <taxon>Bacillota</taxon>
        <taxon>Bacilli</taxon>
        <taxon>Bacillales</taxon>
        <taxon>Bacillaceae</taxon>
        <taxon>Lysinibacillus</taxon>
    </lineage>
</organism>
<dbReference type="GeneID" id="96600282"/>
<dbReference type="RefSeq" id="WP_049668090.1">
    <property type="nucleotide sequence ID" value="NZ_LFXJ01000010.1"/>
</dbReference>
<dbReference type="SUPFAM" id="SSF51569">
    <property type="entry name" value="Aldolase"/>
    <property type="match status" value="1"/>
</dbReference>
<dbReference type="GO" id="GO:0016051">
    <property type="term" value="P:carbohydrate biosynthetic process"/>
    <property type="evidence" value="ECO:0007669"/>
    <property type="project" value="InterPro"/>
</dbReference>
<dbReference type="InterPro" id="IPR013974">
    <property type="entry name" value="SAF"/>
</dbReference>